<evidence type="ECO:0000313" key="2">
    <source>
        <dbReference type="Proteomes" id="UP000760494"/>
    </source>
</evidence>
<gene>
    <name evidence="1" type="ORF">C2S_11288</name>
</gene>
<dbReference type="AlphaFoldDB" id="A0A9Q7QTC9"/>
<accession>A0A9Q7QTC9</accession>
<evidence type="ECO:0000313" key="1">
    <source>
        <dbReference type="EMBL" id="VTT78874.1"/>
    </source>
</evidence>
<reference evidence="1" key="1">
    <citation type="submission" date="2019-05" db="EMBL/GenBank/DDBJ databases">
        <authorList>
            <person name="Piombo E."/>
        </authorList>
    </citation>
    <scope>NUCLEOTIDE SEQUENCE</scope>
    <source>
        <strain evidence="1">C2S</strain>
    </source>
</reference>
<protein>
    <submittedName>
        <fullName evidence="1">Uncharacterized protein</fullName>
    </submittedName>
</protein>
<dbReference type="EMBL" id="CABFJX010000395">
    <property type="protein sequence ID" value="VTT78874.1"/>
    <property type="molecule type" value="Genomic_DNA"/>
</dbReference>
<name>A0A9Q7QTC9_FUSFU</name>
<dbReference type="Proteomes" id="UP000760494">
    <property type="component" value="Unassembled WGS sequence"/>
</dbReference>
<comment type="caution">
    <text evidence="1">The sequence shown here is derived from an EMBL/GenBank/DDBJ whole genome shotgun (WGS) entry which is preliminary data.</text>
</comment>
<proteinExistence type="predicted"/>
<sequence>MEPGLKRHLSQQIIKGPNGLLDKSPESTLTVEKLLEIDHKPPAPASSEIKVPKFSFCRGCVCRSYGIACSCVGEGCYLGIKTHFEITDTFGQWESQPVRIDRSAPHPSVTPMPVTWFIKTEAHDFRAYLRAKTSPQHRATILSYSEKYNKYVYGEVTAPNATFPSHFKFHDPEAEAETSVDHTFDSICAGIDECDVLDRNDPQTFHWTLVMAYLRRQEKGQQDE</sequence>
<organism evidence="1 2">
    <name type="scientific">Fusarium fujikuroi</name>
    <name type="common">Bakanae and foot rot disease fungus</name>
    <name type="synonym">Gibberella fujikuroi</name>
    <dbReference type="NCBI Taxonomy" id="5127"/>
    <lineage>
        <taxon>Eukaryota</taxon>
        <taxon>Fungi</taxon>
        <taxon>Dikarya</taxon>
        <taxon>Ascomycota</taxon>
        <taxon>Pezizomycotina</taxon>
        <taxon>Sordariomycetes</taxon>
        <taxon>Hypocreomycetidae</taxon>
        <taxon>Hypocreales</taxon>
        <taxon>Nectriaceae</taxon>
        <taxon>Fusarium</taxon>
        <taxon>Fusarium fujikuroi species complex</taxon>
    </lineage>
</organism>